<dbReference type="Pfam" id="PF05362">
    <property type="entry name" value="Lon_C"/>
    <property type="match status" value="1"/>
</dbReference>
<dbReference type="Proteomes" id="UP001139485">
    <property type="component" value="Unassembled WGS sequence"/>
</dbReference>
<gene>
    <name evidence="2" type="ORF">M8330_03195</name>
</gene>
<dbReference type="GO" id="GO:0030163">
    <property type="term" value="P:protein catabolic process"/>
    <property type="evidence" value="ECO:0007669"/>
    <property type="project" value="InterPro"/>
</dbReference>
<dbReference type="GO" id="GO:0004252">
    <property type="term" value="F:serine-type endopeptidase activity"/>
    <property type="evidence" value="ECO:0007669"/>
    <property type="project" value="InterPro"/>
</dbReference>
<dbReference type="InterPro" id="IPR041489">
    <property type="entry name" value="PDZ_6"/>
</dbReference>
<evidence type="ECO:0000259" key="1">
    <source>
        <dbReference type="PROSITE" id="PS50106"/>
    </source>
</evidence>
<proteinExistence type="predicted"/>
<dbReference type="SUPFAM" id="SSF54211">
    <property type="entry name" value="Ribosomal protein S5 domain 2-like"/>
    <property type="match status" value="1"/>
</dbReference>
<dbReference type="RefSeq" id="WP_250826162.1">
    <property type="nucleotide sequence ID" value="NZ_JAMOIL010000002.1"/>
</dbReference>
<dbReference type="PROSITE" id="PS50106">
    <property type="entry name" value="PDZ"/>
    <property type="match status" value="1"/>
</dbReference>
<dbReference type="SMART" id="SM00228">
    <property type="entry name" value="PDZ"/>
    <property type="match status" value="1"/>
</dbReference>
<dbReference type="SUPFAM" id="SSF50156">
    <property type="entry name" value="PDZ domain-like"/>
    <property type="match status" value="1"/>
</dbReference>
<dbReference type="GO" id="GO:0006508">
    <property type="term" value="P:proteolysis"/>
    <property type="evidence" value="ECO:0007669"/>
    <property type="project" value="InterPro"/>
</dbReference>
<dbReference type="EMBL" id="JAMOIL010000002">
    <property type="protein sequence ID" value="MCM0619301.1"/>
    <property type="molecule type" value="Genomic_DNA"/>
</dbReference>
<dbReference type="InterPro" id="IPR036034">
    <property type="entry name" value="PDZ_sf"/>
</dbReference>
<keyword evidence="3" id="KW-1185">Reference proteome</keyword>
<organism evidence="2 3">
    <name type="scientific">Nocardioides bruguierae</name>
    <dbReference type="NCBI Taxonomy" id="2945102"/>
    <lineage>
        <taxon>Bacteria</taxon>
        <taxon>Bacillati</taxon>
        <taxon>Actinomycetota</taxon>
        <taxon>Actinomycetes</taxon>
        <taxon>Propionibacteriales</taxon>
        <taxon>Nocardioidaceae</taxon>
        <taxon>Nocardioides</taxon>
    </lineage>
</organism>
<dbReference type="Gene3D" id="2.30.42.10">
    <property type="match status" value="1"/>
</dbReference>
<dbReference type="InterPro" id="IPR020568">
    <property type="entry name" value="Ribosomal_Su5_D2-typ_SF"/>
</dbReference>
<dbReference type="PANTHER" id="PTHR10046">
    <property type="entry name" value="ATP DEPENDENT LON PROTEASE FAMILY MEMBER"/>
    <property type="match status" value="1"/>
</dbReference>
<dbReference type="GO" id="GO:0005524">
    <property type="term" value="F:ATP binding"/>
    <property type="evidence" value="ECO:0007669"/>
    <property type="project" value="InterPro"/>
</dbReference>
<dbReference type="CDD" id="cd23081">
    <property type="entry name" value="cpPDZ_EcRseP-like"/>
    <property type="match status" value="1"/>
</dbReference>
<evidence type="ECO:0000313" key="2">
    <source>
        <dbReference type="EMBL" id="MCM0619301.1"/>
    </source>
</evidence>
<reference evidence="2" key="1">
    <citation type="submission" date="2022-05" db="EMBL/GenBank/DDBJ databases">
        <authorList>
            <person name="Tuo L."/>
        </authorList>
    </citation>
    <scope>NUCLEOTIDE SEQUENCE</scope>
    <source>
        <strain evidence="2">BSK12Z-4</strain>
    </source>
</reference>
<dbReference type="Pfam" id="PF17820">
    <property type="entry name" value="PDZ_6"/>
    <property type="match status" value="1"/>
</dbReference>
<dbReference type="InterPro" id="IPR027065">
    <property type="entry name" value="Lon_Prtase"/>
</dbReference>
<sequence length="357" mass="37399">MTQRTLAAVLAVPVVIALLVAVAFTGLPYATYAPGPTIDVLGISGDAVGGSGDGEIISVDGAKAYYDDSGQLRMTTVSVSATDRQMPLPELLWAWFDPSEAVYPYDYVHPDDTTAEEEEQKGAIQMVTSQDVAVAVAEEALGYDVSPVLMVALVQDGSPADGVLKVRDLVLRINGEKVTGTQMLVRTIRRSGGDPVTLVLQRNGKRRTVTITPEKGDDGVYRVGFTPGTGYEFPVQVSIDIDSSIGGPSAGLMFSLAVYDTLTEESVTGGHVIAGTGTMSEDGTVGPIGGIQQKIAGAERDGAEVFLVPADNCADALEVDDGSPTLLRADDFDSALAAVQDWVADPDDPDLPTCSNQ</sequence>
<comment type="caution">
    <text evidence="2">The sequence shown here is derived from an EMBL/GenBank/DDBJ whole genome shotgun (WGS) entry which is preliminary data.</text>
</comment>
<dbReference type="AlphaFoldDB" id="A0A9X2D4P6"/>
<dbReference type="InterPro" id="IPR014721">
    <property type="entry name" value="Ribsml_uS5_D2-typ_fold_subgr"/>
</dbReference>
<evidence type="ECO:0000313" key="3">
    <source>
        <dbReference type="Proteomes" id="UP001139485"/>
    </source>
</evidence>
<dbReference type="InterPro" id="IPR008269">
    <property type="entry name" value="Lon_proteolytic"/>
</dbReference>
<dbReference type="GO" id="GO:0004176">
    <property type="term" value="F:ATP-dependent peptidase activity"/>
    <property type="evidence" value="ECO:0007669"/>
    <property type="project" value="InterPro"/>
</dbReference>
<dbReference type="Gene3D" id="3.30.230.10">
    <property type="match status" value="1"/>
</dbReference>
<name>A0A9X2D4P6_9ACTN</name>
<protein>
    <submittedName>
        <fullName evidence="2">PDZ domain-containing protein</fullName>
    </submittedName>
</protein>
<dbReference type="InterPro" id="IPR001478">
    <property type="entry name" value="PDZ"/>
</dbReference>
<feature type="domain" description="PDZ" evidence="1">
    <location>
        <begin position="131"/>
        <end position="204"/>
    </location>
</feature>
<accession>A0A9X2D4P6</accession>